<accession>A0A7W3JRX1</accession>
<feature type="domain" description="GIY-YIG" evidence="1">
    <location>
        <begin position="16"/>
        <end position="109"/>
    </location>
</feature>
<dbReference type="InterPro" id="IPR000305">
    <property type="entry name" value="GIY-YIG_endonuc"/>
</dbReference>
<evidence type="ECO:0000259" key="1">
    <source>
        <dbReference type="PROSITE" id="PS50164"/>
    </source>
</evidence>
<organism evidence="2 3">
    <name type="scientific">Alpinimonas psychrophila</name>
    <dbReference type="NCBI Taxonomy" id="748908"/>
    <lineage>
        <taxon>Bacteria</taxon>
        <taxon>Bacillati</taxon>
        <taxon>Actinomycetota</taxon>
        <taxon>Actinomycetes</taxon>
        <taxon>Micrococcales</taxon>
        <taxon>Microbacteriaceae</taxon>
        <taxon>Alpinimonas</taxon>
    </lineage>
</organism>
<comment type="caution">
    <text evidence="2">The sequence shown here is derived from an EMBL/GenBank/DDBJ whole genome shotgun (WGS) entry which is preliminary data.</text>
</comment>
<dbReference type="RefSeq" id="WP_182483482.1">
    <property type="nucleotide sequence ID" value="NZ_JACGWU010000001.1"/>
</dbReference>
<dbReference type="EMBL" id="JACGWU010000001">
    <property type="protein sequence ID" value="MBA8828007.1"/>
    <property type="molecule type" value="Genomic_DNA"/>
</dbReference>
<dbReference type="PROSITE" id="PS50164">
    <property type="entry name" value="GIY_YIG"/>
    <property type="match status" value="1"/>
</dbReference>
<sequence>MENSRESIPHEVAELLGYYVYALRDPRDGRVFYVGKGVRGRINAHSQEAGKNPASERAKLHKINDIEASGSRVELLFLRTGITDEATSFMVEQAVIDAFAANHQPLTNLVKGHHAGEHGLATLDAVIARHGALPTPQIAEPLIMVKINRAWLPDMNDQELYEVTRGHWKIRREVRDQAKYALGVAHGVVRGAYSVDSWFPSAQPGEAGRWGFVGEPATELKHVIGTHVRDSFAPGSQNPYRKFLSGYKMDAAVASEEAEIL</sequence>
<gene>
    <name evidence="2" type="ORF">FB555_000078</name>
</gene>
<dbReference type="Pfam" id="PF22945">
    <property type="entry name" value="LEM-3_GIY-YIG"/>
    <property type="match status" value="1"/>
</dbReference>
<dbReference type="Proteomes" id="UP000524237">
    <property type="component" value="Unassembled WGS sequence"/>
</dbReference>
<proteinExistence type="predicted"/>
<evidence type="ECO:0000313" key="2">
    <source>
        <dbReference type="EMBL" id="MBA8828007.1"/>
    </source>
</evidence>
<dbReference type="CDD" id="cd10440">
    <property type="entry name" value="GIY-YIG_COG3680"/>
    <property type="match status" value="1"/>
</dbReference>
<reference evidence="2 3" key="1">
    <citation type="submission" date="2020-07" db="EMBL/GenBank/DDBJ databases">
        <title>Sequencing the genomes of 1000 actinobacteria strains.</title>
        <authorList>
            <person name="Klenk H.-P."/>
        </authorList>
    </citation>
    <scope>NUCLEOTIDE SEQUENCE [LARGE SCALE GENOMIC DNA]</scope>
    <source>
        <strain evidence="2 3">DSM 23737</strain>
    </source>
</reference>
<name>A0A7W3JRX1_9MICO</name>
<evidence type="ECO:0000313" key="3">
    <source>
        <dbReference type="Proteomes" id="UP000524237"/>
    </source>
</evidence>
<protein>
    <recommendedName>
        <fullName evidence="1">GIY-YIG domain-containing protein</fullName>
    </recommendedName>
</protein>
<keyword evidence="3" id="KW-1185">Reference proteome</keyword>
<dbReference type="AlphaFoldDB" id="A0A7W3JRX1"/>